<dbReference type="PANTHER" id="PTHR47074">
    <property type="entry name" value="BNAC02G40300D PROTEIN"/>
    <property type="match status" value="1"/>
</dbReference>
<proteinExistence type="predicted"/>
<evidence type="ECO:0000313" key="2">
    <source>
        <dbReference type="EMBL" id="GMN63606.1"/>
    </source>
</evidence>
<comment type="caution">
    <text evidence="2">The sequence shown here is derived from an EMBL/GenBank/DDBJ whole genome shotgun (WGS) entry which is preliminary data.</text>
</comment>
<sequence>MLGESLATMKWLGGLLRFLVPLKTPWKPPDLGQVKINVDAYAHILRSFIGIGLVARNANGVVLGAMARRMASCFSPFLSECMSIREGVWHALSKGYSNWIIKTDALNVVHAIKNPELRSLEANVIQDICDTFELSGGGSVCYGSRCENLVAHFLVSFAFSSTHYHGMMLCPPFWVAL</sequence>
<dbReference type="AlphaFoldDB" id="A0AA88J882"/>
<gene>
    <name evidence="2" type="ORF">TIFTF001_032677</name>
</gene>
<feature type="domain" description="RNase H type-1" evidence="1">
    <location>
        <begin position="50"/>
        <end position="157"/>
    </location>
</feature>
<dbReference type="CDD" id="cd06222">
    <property type="entry name" value="RNase_H_like"/>
    <property type="match status" value="1"/>
</dbReference>
<dbReference type="Proteomes" id="UP001187192">
    <property type="component" value="Unassembled WGS sequence"/>
</dbReference>
<name>A0AA88J882_FICCA</name>
<organism evidence="2 3">
    <name type="scientific">Ficus carica</name>
    <name type="common">Common fig</name>
    <dbReference type="NCBI Taxonomy" id="3494"/>
    <lineage>
        <taxon>Eukaryota</taxon>
        <taxon>Viridiplantae</taxon>
        <taxon>Streptophyta</taxon>
        <taxon>Embryophyta</taxon>
        <taxon>Tracheophyta</taxon>
        <taxon>Spermatophyta</taxon>
        <taxon>Magnoliopsida</taxon>
        <taxon>eudicotyledons</taxon>
        <taxon>Gunneridae</taxon>
        <taxon>Pentapetalae</taxon>
        <taxon>rosids</taxon>
        <taxon>fabids</taxon>
        <taxon>Rosales</taxon>
        <taxon>Moraceae</taxon>
        <taxon>Ficeae</taxon>
        <taxon>Ficus</taxon>
    </lineage>
</organism>
<evidence type="ECO:0000259" key="1">
    <source>
        <dbReference type="Pfam" id="PF13456"/>
    </source>
</evidence>
<evidence type="ECO:0000313" key="3">
    <source>
        <dbReference type="Proteomes" id="UP001187192"/>
    </source>
</evidence>
<reference evidence="2" key="1">
    <citation type="submission" date="2023-07" db="EMBL/GenBank/DDBJ databases">
        <title>draft genome sequence of fig (Ficus carica).</title>
        <authorList>
            <person name="Takahashi T."/>
            <person name="Nishimura K."/>
        </authorList>
    </citation>
    <scope>NUCLEOTIDE SEQUENCE</scope>
</reference>
<dbReference type="GO" id="GO:0003676">
    <property type="term" value="F:nucleic acid binding"/>
    <property type="evidence" value="ECO:0007669"/>
    <property type="project" value="InterPro"/>
</dbReference>
<dbReference type="GO" id="GO:0004523">
    <property type="term" value="F:RNA-DNA hybrid ribonuclease activity"/>
    <property type="evidence" value="ECO:0007669"/>
    <property type="project" value="InterPro"/>
</dbReference>
<dbReference type="Pfam" id="PF13456">
    <property type="entry name" value="RVT_3"/>
    <property type="match status" value="1"/>
</dbReference>
<dbReference type="InterPro" id="IPR044730">
    <property type="entry name" value="RNase_H-like_dom_plant"/>
</dbReference>
<accession>A0AA88J882</accession>
<dbReference type="PANTHER" id="PTHR47074:SF11">
    <property type="entry name" value="REVERSE TRANSCRIPTASE-LIKE PROTEIN"/>
    <property type="match status" value="1"/>
</dbReference>
<dbReference type="InterPro" id="IPR052929">
    <property type="entry name" value="RNase_H-like_EbsB-rel"/>
</dbReference>
<protein>
    <recommendedName>
        <fullName evidence="1">RNase H type-1 domain-containing protein</fullName>
    </recommendedName>
</protein>
<dbReference type="InterPro" id="IPR002156">
    <property type="entry name" value="RNaseH_domain"/>
</dbReference>
<dbReference type="EMBL" id="BTGU01000154">
    <property type="protein sequence ID" value="GMN63606.1"/>
    <property type="molecule type" value="Genomic_DNA"/>
</dbReference>
<keyword evidence="3" id="KW-1185">Reference proteome</keyword>